<dbReference type="EMBL" id="BMKQ01000001">
    <property type="protein sequence ID" value="GGF48059.1"/>
    <property type="molecule type" value="Genomic_DNA"/>
</dbReference>
<evidence type="ECO:0000313" key="2">
    <source>
        <dbReference type="EMBL" id="GGF48059.1"/>
    </source>
</evidence>
<organism evidence="2 3">
    <name type="scientific">Marmoricola endophyticus</name>
    <dbReference type="NCBI Taxonomy" id="2040280"/>
    <lineage>
        <taxon>Bacteria</taxon>
        <taxon>Bacillati</taxon>
        <taxon>Actinomycetota</taxon>
        <taxon>Actinomycetes</taxon>
        <taxon>Propionibacteriales</taxon>
        <taxon>Nocardioidaceae</taxon>
        <taxon>Marmoricola</taxon>
    </lineage>
</organism>
<evidence type="ECO:0000256" key="1">
    <source>
        <dbReference type="SAM" id="Phobius"/>
    </source>
</evidence>
<feature type="transmembrane region" description="Helical" evidence="1">
    <location>
        <begin position="7"/>
        <end position="25"/>
    </location>
</feature>
<keyword evidence="1" id="KW-1133">Transmembrane helix</keyword>
<dbReference type="Proteomes" id="UP000649179">
    <property type="component" value="Unassembled WGS sequence"/>
</dbReference>
<gene>
    <name evidence="2" type="ORF">GCM10011519_22570</name>
</gene>
<keyword evidence="3" id="KW-1185">Reference proteome</keyword>
<evidence type="ECO:0000313" key="3">
    <source>
        <dbReference type="Proteomes" id="UP000649179"/>
    </source>
</evidence>
<reference evidence="2" key="2">
    <citation type="submission" date="2020-09" db="EMBL/GenBank/DDBJ databases">
        <authorList>
            <person name="Sun Q."/>
            <person name="Zhou Y."/>
        </authorList>
    </citation>
    <scope>NUCLEOTIDE SEQUENCE</scope>
    <source>
        <strain evidence="2">CGMCC 1.16067</strain>
    </source>
</reference>
<reference evidence="2" key="1">
    <citation type="journal article" date="2014" name="Int. J. Syst. Evol. Microbiol.">
        <title>Complete genome sequence of Corynebacterium casei LMG S-19264T (=DSM 44701T), isolated from a smear-ripened cheese.</title>
        <authorList>
            <consortium name="US DOE Joint Genome Institute (JGI-PGF)"/>
            <person name="Walter F."/>
            <person name="Albersmeier A."/>
            <person name="Kalinowski J."/>
            <person name="Ruckert C."/>
        </authorList>
    </citation>
    <scope>NUCLEOTIDE SEQUENCE</scope>
    <source>
        <strain evidence="2">CGMCC 1.16067</strain>
    </source>
</reference>
<protein>
    <submittedName>
        <fullName evidence="2">Uncharacterized protein</fullName>
    </submittedName>
</protein>
<comment type="caution">
    <text evidence="2">The sequence shown here is derived from an EMBL/GenBank/DDBJ whole genome shotgun (WGS) entry which is preliminary data.</text>
</comment>
<name>A0A917F339_9ACTN</name>
<dbReference type="AlphaFoldDB" id="A0A917F339"/>
<keyword evidence="1" id="KW-0812">Transmembrane</keyword>
<sequence>MPVVGPVLVGVGGAVVVRVLVQVVLDGGPVLLPALLVVVVTGVVVVRVGGAVGVGVLVVGRLLIGHDVLR</sequence>
<keyword evidence="1" id="KW-0472">Membrane</keyword>
<feature type="transmembrane region" description="Helical" evidence="1">
    <location>
        <begin position="31"/>
        <end position="64"/>
    </location>
</feature>
<proteinExistence type="predicted"/>
<accession>A0A917F339</accession>